<feature type="transmembrane region" description="Helical" evidence="4">
    <location>
        <begin position="69"/>
        <end position="91"/>
    </location>
</feature>
<keyword evidence="7" id="KW-1185">Reference proteome</keyword>
<comment type="cofactor">
    <cofactor evidence="1">
        <name>Mg(2+)</name>
        <dbReference type="ChEBI" id="CHEBI:18420"/>
    </cofactor>
</comment>
<keyword evidence="4" id="KW-0472">Membrane</keyword>
<dbReference type="CDD" id="cd01949">
    <property type="entry name" value="GGDEF"/>
    <property type="match status" value="1"/>
</dbReference>
<proteinExistence type="predicted"/>
<dbReference type="GO" id="GO:0052621">
    <property type="term" value="F:diguanylate cyclase activity"/>
    <property type="evidence" value="ECO:0007669"/>
    <property type="project" value="UniProtKB-EC"/>
</dbReference>
<dbReference type="PROSITE" id="PS50887">
    <property type="entry name" value="GGDEF"/>
    <property type="match status" value="1"/>
</dbReference>
<dbReference type="InterPro" id="IPR043128">
    <property type="entry name" value="Rev_trsase/Diguanyl_cyclase"/>
</dbReference>
<gene>
    <name evidence="6" type="ORF">AU14_10955</name>
</gene>
<dbReference type="KEGG" id="msx:AU14_10955"/>
<evidence type="ECO:0000256" key="4">
    <source>
        <dbReference type="SAM" id="Phobius"/>
    </source>
</evidence>
<dbReference type="Pfam" id="PF00990">
    <property type="entry name" value="GGDEF"/>
    <property type="match status" value="1"/>
</dbReference>
<evidence type="ECO:0000259" key="5">
    <source>
        <dbReference type="PROSITE" id="PS50887"/>
    </source>
</evidence>
<dbReference type="STRING" id="1420916.AU14_10955"/>
<dbReference type="AlphaFoldDB" id="W5YIR0"/>
<feature type="transmembrane region" description="Helical" evidence="4">
    <location>
        <begin position="127"/>
        <end position="146"/>
    </location>
</feature>
<dbReference type="PANTHER" id="PTHR45138:SF9">
    <property type="entry name" value="DIGUANYLATE CYCLASE DGCM-RELATED"/>
    <property type="match status" value="1"/>
</dbReference>
<evidence type="ECO:0000256" key="2">
    <source>
        <dbReference type="ARBA" id="ARBA00012528"/>
    </source>
</evidence>
<evidence type="ECO:0000256" key="3">
    <source>
        <dbReference type="ARBA" id="ARBA00034247"/>
    </source>
</evidence>
<feature type="transmembrane region" description="Helical" evidence="4">
    <location>
        <begin position="40"/>
        <end position="57"/>
    </location>
</feature>
<dbReference type="EC" id="2.7.7.65" evidence="2"/>
<dbReference type="FunFam" id="3.30.70.270:FF:000001">
    <property type="entry name" value="Diguanylate cyclase domain protein"/>
    <property type="match status" value="1"/>
</dbReference>
<feature type="transmembrane region" description="Helical" evidence="4">
    <location>
        <begin position="6"/>
        <end position="28"/>
    </location>
</feature>
<dbReference type="HOGENOM" id="CLU_000445_11_1_6"/>
<keyword evidence="4" id="KW-1133">Transmembrane helix</keyword>
<sequence length="420" mass="46171">MELNIHLPTLLLLSVTINLMVGGLLWLVYRLRDRQTCFRLWTLACVTFVAGSVLAGARTVVDAPFVTVLAAHLCLGLSPWLVLAGIHNLLGMPLAGGGRLSRILFACGVLYVAGLLVSYAGDALVPRLLTALWSALVFSVAIYRLASCARTPRLPFQILQTIFGIHGILMMLQVLVISTSKWDLVGLDVDAVLTLILTHHLMLATATVMALPLLAFTQAERSLKLLAERDELTQLLNRRAFLQQGIAAFEQARAQRNTLTVLMIDLDYFKEINDRWGHEIGDSVLSFVAKIMSEELRDGDIIGRIGGEEFSAVLNTGSYKEVEAVTERLLRKIAERGRWLDGRALNLSASIGGVAMSPQTQSFNDMMRLADSAMYQAKDKGRNRSSLLRCQAECRAWCATVARQTSACSRMQTDSGGRSH</sequence>
<dbReference type="PANTHER" id="PTHR45138">
    <property type="entry name" value="REGULATORY COMPONENTS OF SENSORY TRANSDUCTION SYSTEM"/>
    <property type="match status" value="1"/>
</dbReference>
<keyword evidence="4" id="KW-0812">Transmembrane</keyword>
<feature type="transmembrane region" description="Helical" evidence="4">
    <location>
        <begin position="103"/>
        <end position="121"/>
    </location>
</feature>
<reference evidence="6 7" key="1">
    <citation type="journal article" date="2014" name="Genome Announc.">
        <title>Draft Genome Sequences of Marinobacter similis A3d10T and Marinobacter salarius R9SW1T.</title>
        <authorList>
            <person name="Ivanova E.P."/>
            <person name="Ng H.J."/>
            <person name="Webb H.K."/>
            <person name="Feng G."/>
            <person name="Oshima K."/>
            <person name="Hattori M."/>
            <person name="Ohkuma M."/>
            <person name="Sergeev A.F."/>
            <person name="Mikhailov V.V."/>
            <person name="Crawford R.J."/>
            <person name="Sawabe T."/>
        </authorList>
    </citation>
    <scope>NUCLEOTIDE SEQUENCE [LARGE SCALE GENOMIC DNA]</scope>
    <source>
        <strain evidence="6 7">A3d10</strain>
    </source>
</reference>
<dbReference type="InterPro" id="IPR050469">
    <property type="entry name" value="Diguanylate_Cyclase"/>
</dbReference>
<dbReference type="Proteomes" id="UP000061489">
    <property type="component" value="Chromosome"/>
</dbReference>
<dbReference type="OrthoDB" id="9813903at2"/>
<evidence type="ECO:0000313" key="6">
    <source>
        <dbReference type="EMBL" id="AHI28950.1"/>
    </source>
</evidence>
<name>W5YIR0_9GAMM</name>
<dbReference type="InterPro" id="IPR029787">
    <property type="entry name" value="Nucleotide_cyclase"/>
</dbReference>
<dbReference type="SMART" id="SM00267">
    <property type="entry name" value="GGDEF"/>
    <property type="match status" value="1"/>
</dbReference>
<organism evidence="6 7">
    <name type="scientific">Marinobacter similis</name>
    <dbReference type="NCBI Taxonomy" id="1420916"/>
    <lineage>
        <taxon>Bacteria</taxon>
        <taxon>Pseudomonadati</taxon>
        <taxon>Pseudomonadota</taxon>
        <taxon>Gammaproteobacteria</taxon>
        <taxon>Pseudomonadales</taxon>
        <taxon>Marinobacteraceae</taxon>
        <taxon>Marinobacter</taxon>
    </lineage>
</organism>
<dbReference type="NCBIfam" id="TIGR00254">
    <property type="entry name" value="GGDEF"/>
    <property type="match status" value="1"/>
</dbReference>
<feature type="transmembrane region" description="Helical" evidence="4">
    <location>
        <begin position="158"/>
        <end position="179"/>
    </location>
</feature>
<feature type="transmembrane region" description="Helical" evidence="4">
    <location>
        <begin position="191"/>
        <end position="216"/>
    </location>
</feature>
<protein>
    <recommendedName>
        <fullName evidence="2">diguanylate cyclase</fullName>
        <ecNumber evidence="2">2.7.7.65</ecNumber>
    </recommendedName>
</protein>
<dbReference type="EMBL" id="CP007151">
    <property type="protein sequence ID" value="AHI28950.1"/>
    <property type="molecule type" value="Genomic_DNA"/>
</dbReference>
<dbReference type="RefSeq" id="WP_094191198.1">
    <property type="nucleotide sequence ID" value="NZ_CP007151.1"/>
</dbReference>
<feature type="domain" description="GGDEF" evidence="5">
    <location>
        <begin position="257"/>
        <end position="390"/>
    </location>
</feature>
<comment type="catalytic activity">
    <reaction evidence="3">
        <text>2 GTP = 3',3'-c-di-GMP + 2 diphosphate</text>
        <dbReference type="Rhea" id="RHEA:24898"/>
        <dbReference type="ChEBI" id="CHEBI:33019"/>
        <dbReference type="ChEBI" id="CHEBI:37565"/>
        <dbReference type="ChEBI" id="CHEBI:58805"/>
        <dbReference type="EC" id="2.7.7.65"/>
    </reaction>
</comment>
<dbReference type="InterPro" id="IPR000160">
    <property type="entry name" value="GGDEF_dom"/>
</dbReference>
<accession>W5YIR0</accession>
<dbReference type="Gene3D" id="3.30.70.270">
    <property type="match status" value="1"/>
</dbReference>
<evidence type="ECO:0000313" key="7">
    <source>
        <dbReference type="Proteomes" id="UP000061489"/>
    </source>
</evidence>
<dbReference type="SUPFAM" id="SSF55073">
    <property type="entry name" value="Nucleotide cyclase"/>
    <property type="match status" value="1"/>
</dbReference>
<evidence type="ECO:0000256" key="1">
    <source>
        <dbReference type="ARBA" id="ARBA00001946"/>
    </source>
</evidence>